<dbReference type="Gene3D" id="1.10.287.70">
    <property type="match status" value="1"/>
</dbReference>
<evidence type="ECO:0000313" key="2">
    <source>
        <dbReference type="EMBL" id="CAD7263046.1"/>
    </source>
</evidence>
<keyword evidence="1" id="KW-1133">Transmembrane helix</keyword>
<accession>A0A7R9G133</accession>
<sequence>MKQYFPFLTINECGWISYPCAIPLEATTQLTLEKVEELNELHADHKLQLKYGDIPLAKFWMLAKEYPAISKSSEADIAAAFLPVLPENMEVAKLSFSLGEAEWVILMRRPSESANGSGLFAPFDTTVWLLILTSLILVGPAIFIIIMIRVKLCKGSEKLTKVYPLDACVWFVYGALMKQGSTLSPVAGTVCFDISSMAL</sequence>
<reference evidence="2" key="1">
    <citation type="submission" date="2020-11" db="EMBL/GenBank/DDBJ databases">
        <authorList>
            <person name="Tran Van P."/>
        </authorList>
    </citation>
    <scope>NUCLEOTIDE SEQUENCE</scope>
</reference>
<gene>
    <name evidence="2" type="ORF">TSIB3V08_LOCUS7137</name>
</gene>
<name>A0A7R9G133_TIMSH</name>
<protein>
    <submittedName>
        <fullName evidence="2">Uncharacterized protein</fullName>
    </submittedName>
</protein>
<evidence type="ECO:0000256" key="1">
    <source>
        <dbReference type="SAM" id="Phobius"/>
    </source>
</evidence>
<feature type="transmembrane region" description="Helical" evidence="1">
    <location>
        <begin position="127"/>
        <end position="148"/>
    </location>
</feature>
<organism evidence="2">
    <name type="scientific">Timema shepardi</name>
    <name type="common">Walking stick</name>
    <dbReference type="NCBI Taxonomy" id="629360"/>
    <lineage>
        <taxon>Eukaryota</taxon>
        <taxon>Metazoa</taxon>
        <taxon>Ecdysozoa</taxon>
        <taxon>Arthropoda</taxon>
        <taxon>Hexapoda</taxon>
        <taxon>Insecta</taxon>
        <taxon>Pterygota</taxon>
        <taxon>Neoptera</taxon>
        <taxon>Polyneoptera</taxon>
        <taxon>Phasmatodea</taxon>
        <taxon>Timematodea</taxon>
        <taxon>Timematoidea</taxon>
        <taxon>Timematidae</taxon>
        <taxon>Timema</taxon>
    </lineage>
</organism>
<keyword evidence="1" id="KW-0812">Transmembrane</keyword>
<dbReference type="EMBL" id="OC003258">
    <property type="protein sequence ID" value="CAD7263046.1"/>
    <property type="molecule type" value="Genomic_DNA"/>
</dbReference>
<dbReference type="AlphaFoldDB" id="A0A7R9G133"/>
<proteinExistence type="predicted"/>
<keyword evidence="1" id="KW-0472">Membrane</keyword>